<dbReference type="InterPro" id="IPR002347">
    <property type="entry name" value="SDR_fam"/>
</dbReference>
<comment type="caution">
    <text evidence="4">The sequence shown here is derived from an EMBL/GenBank/DDBJ whole genome shotgun (WGS) entry which is preliminary data.</text>
</comment>
<dbReference type="SUPFAM" id="SSF51735">
    <property type="entry name" value="NAD(P)-binding Rossmann-fold domains"/>
    <property type="match status" value="1"/>
</dbReference>
<keyword evidence="2 4" id="KW-0560">Oxidoreductase</keyword>
<dbReference type="PRINTS" id="PR00080">
    <property type="entry name" value="SDRFAMILY"/>
</dbReference>
<accession>A0ABT7A2Y6</accession>
<reference evidence="4 5" key="1">
    <citation type="submission" date="2023-05" db="EMBL/GenBank/DDBJ databases">
        <title>Streptantibioticus silvisoli sp. nov., acidotolerant actinomycetes 1 from pine litter.</title>
        <authorList>
            <person name="Swiecimska M."/>
            <person name="Golinska P."/>
            <person name="Sangal V."/>
            <person name="Wachnowicz B."/>
            <person name="Goodfellow M."/>
        </authorList>
    </citation>
    <scope>NUCLEOTIDE SEQUENCE [LARGE SCALE GENOMIC DNA]</scope>
    <source>
        <strain evidence="4 5">DSM 42109</strain>
    </source>
</reference>
<dbReference type="SMART" id="SM00822">
    <property type="entry name" value="PKS_KR"/>
    <property type="match status" value="1"/>
</dbReference>
<dbReference type="InterPro" id="IPR057326">
    <property type="entry name" value="KR_dom"/>
</dbReference>
<sequence length="242" mass="24985">MSVAVVSGAATGIGRAVTARLVARRAGEVIVVGRRPDRLADLAGQLGPRVVVVAADLSKPDGTRRVLAAVAGRTVDVLVNNAGGNADPHRVQELDEVADAWYANLRANVLPVVLLTHALLPLLARPGGRIVTVGSVAAVRGPATYGGAKAALHPWSAELAAQMAGDQITVNVVAPGYVTDTEFYGDRMSSDLHADRSRRSPMDRGATPEEVAATICHLAGPDAGFITGQVVHINGGALLPRP</sequence>
<name>A0ABT7A2Y6_9ACTN</name>
<evidence type="ECO:0000256" key="1">
    <source>
        <dbReference type="ARBA" id="ARBA00006484"/>
    </source>
</evidence>
<dbReference type="RefSeq" id="WP_274043161.1">
    <property type="nucleotide sequence ID" value="NZ_JANCPR020000029.1"/>
</dbReference>
<keyword evidence="5" id="KW-1185">Reference proteome</keyword>
<dbReference type="Gene3D" id="3.40.50.720">
    <property type="entry name" value="NAD(P)-binding Rossmann-like Domain"/>
    <property type="match status" value="1"/>
</dbReference>
<evidence type="ECO:0000313" key="5">
    <source>
        <dbReference type="Proteomes" id="UP001214441"/>
    </source>
</evidence>
<dbReference type="Proteomes" id="UP001214441">
    <property type="component" value="Unassembled WGS sequence"/>
</dbReference>
<dbReference type="GO" id="GO:0016491">
    <property type="term" value="F:oxidoreductase activity"/>
    <property type="evidence" value="ECO:0007669"/>
    <property type="project" value="UniProtKB-KW"/>
</dbReference>
<evidence type="ECO:0000313" key="4">
    <source>
        <dbReference type="EMBL" id="MDJ1135432.1"/>
    </source>
</evidence>
<dbReference type="EMBL" id="JANCPR020000029">
    <property type="protein sequence ID" value="MDJ1135432.1"/>
    <property type="molecule type" value="Genomic_DNA"/>
</dbReference>
<dbReference type="Pfam" id="PF13561">
    <property type="entry name" value="adh_short_C2"/>
    <property type="match status" value="1"/>
</dbReference>
<dbReference type="PRINTS" id="PR00081">
    <property type="entry name" value="GDHRDH"/>
</dbReference>
<feature type="domain" description="Ketoreductase" evidence="3">
    <location>
        <begin position="2"/>
        <end position="181"/>
    </location>
</feature>
<evidence type="ECO:0000259" key="3">
    <source>
        <dbReference type="SMART" id="SM00822"/>
    </source>
</evidence>
<evidence type="ECO:0000256" key="2">
    <source>
        <dbReference type="ARBA" id="ARBA00023002"/>
    </source>
</evidence>
<organism evidence="4 5">
    <name type="scientific">Streptomyces iconiensis</name>
    <dbReference type="NCBI Taxonomy" id="1384038"/>
    <lineage>
        <taxon>Bacteria</taxon>
        <taxon>Bacillati</taxon>
        <taxon>Actinomycetota</taxon>
        <taxon>Actinomycetes</taxon>
        <taxon>Kitasatosporales</taxon>
        <taxon>Streptomycetaceae</taxon>
        <taxon>Streptomyces</taxon>
    </lineage>
</organism>
<dbReference type="PANTHER" id="PTHR42760:SF133">
    <property type="entry name" value="3-OXOACYL-[ACYL-CARRIER-PROTEIN] REDUCTASE"/>
    <property type="match status" value="1"/>
</dbReference>
<dbReference type="CDD" id="cd05233">
    <property type="entry name" value="SDR_c"/>
    <property type="match status" value="1"/>
</dbReference>
<dbReference type="PANTHER" id="PTHR42760">
    <property type="entry name" value="SHORT-CHAIN DEHYDROGENASES/REDUCTASES FAMILY MEMBER"/>
    <property type="match status" value="1"/>
</dbReference>
<dbReference type="InterPro" id="IPR036291">
    <property type="entry name" value="NAD(P)-bd_dom_sf"/>
</dbReference>
<gene>
    <name evidence="4" type="ORF">NMN56_026415</name>
</gene>
<protein>
    <submittedName>
        <fullName evidence="4">SDR family oxidoreductase</fullName>
        <ecNumber evidence="4">1.-.-.-</ecNumber>
    </submittedName>
</protein>
<comment type="similarity">
    <text evidence="1">Belongs to the short-chain dehydrogenases/reductases (SDR) family.</text>
</comment>
<proteinExistence type="inferred from homology"/>
<dbReference type="EC" id="1.-.-.-" evidence="4"/>